<evidence type="ECO:0000256" key="3">
    <source>
        <dbReference type="ARBA" id="ARBA00022737"/>
    </source>
</evidence>
<dbReference type="PROSITE" id="PS51272">
    <property type="entry name" value="SLH"/>
    <property type="match status" value="3"/>
</dbReference>
<dbReference type="Proteomes" id="UP000535838">
    <property type="component" value="Unassembled WGS sequence"/>
</dbReference>
<dbReference type="InterPro" id="IPR058923">
    <property type="entry name" value="RCC1-like_dom"/>
</dbReference>
<dbReference type="InterPro" id="IPR051625">
    <property type="entry name" value="Signaling_Regulatory_Domain"/>
</dbReference>
<dbReference type="Gene3D" id="2.60.40.10">
    <property type="entry name" value="Immunoglobulins"/>
    <property type="match status" value="1"/>
</dbReference>
<feature type="domain" description="Fibronectin type-III" evidence="5">
    <location>
        <begin position="389"/>
        <end position="495"/>
    </location>
</feature>
<name>A0A841SYJ1_9BACL</name>
<dbReference type="SUPFAM" id="SSF49265">
    <property type="entry name" value="Fibronectin type III"/>
    <property type="match status" value="1"/>
</dbReference>
<keyword evidence="8" id="KW-1185">Reference proteome</keyword>
<dbReference type="InterPro" id="IPR013378">
    <property type="entry name" value="InlB-like_B-rpt"/>
</dbReference>
<proteinExistence type="predicted"/>
<sequence length="1574" mass="165441">MKRAGNLLLSLLVLLSVLQIGENRAQAATGEAVAPQLAATEYFSLALLSDGTVWGWGRGGSGQLGNGKTGNYTYPVKTAGLSGVQSIGIGYFNGYAVLEDGSVWAWGKNDYGQIGDGTTTGRISPVQVQGLSGIKKVSSGSGQHALAIDEYGDVWAWGSNESGQLGDGTIISRETPVLLMGLSDIKEVATGGSFSLALKDDGTVWSWGWNKQGQLGAGLAADLREDPQPIPGLSGIVAISAGYNHALALDENGRVWAWGQNTNGAVGDGTYTERRSPVQVAGLDDVATISAGYFHNLVIKKDGTVWGWGFNHQNQLGDGSTTTSTTPIRVPGLERAAAVAAGQFHSLAMDSDGFGWAWGYNSGGPLGDKTEISRPMPVRNAVVMDVTAPFTDIAEFAASDITTTGMTLNWDKASDNMTESDRLQYAVYQSEDGSIYSPQLAEKRGTLLMDYTADVDTFAVSGLTPDTGYFFNVIVKDAAGNKSPYTMIWESTLPTYAVTYDGNGSSGGTVPEDAKEYAAGEKAAVLGQGSLARESYTFKGWNTKADGSGDAYAENDELTVASDVTLFAQWTKIPTYTVTYDGNGSTGGMAPVDSNEYEAGEKAAVLGQGGLARESYTFKGWNTKADGSGVAYEEGDELMVNADVTLYAQWDAIPIPTPTYTVTYDGNGSTGGTVPVDSNEYEAGEKAAVLGQGSLARESFTFKGWNTKADGSGDAYEEDDELTVNADVTLYAQWDAIPIPTPTYTVTYDGNGSMGGAAPVDASEYEAGDKATVLGQGSLARESYTFKGWNTKADGSGVAYEEGDELTVNVDVTLYAQWDAIPIPTPTYKVTYDGNGSTGGTAPVDSNEYEAGEEATVRAPGDLAREGYAFAGWDTKANGSGATYMPGELLTIGTSPVTLYAQWATVPVHVPEMIRFQPVGGATGISVNAPLAMAFNKEVRPVAGKRILIESLSGDRISQTIDAADAEQVEVFGSTVRIQPANPLSYGTLYRVTIEAGAFADSDGNEYGGLADGWEFQTVEKPIVPPPSSDATLAGLDVIVGTQKLPLSPSFAAGVARYSATVPSFVSSVSVSATVYASSSSVTASVYDGNNRLAAGPLSLISGQASDELQIGYGMNRVVLTVTAENGTQHAYTVDVTRELAYFPPVQLPESSSEGNEPDTIAYWNGQTLTGIVNAASEEKDGRATIRFTVNATELESRLEQSANSPIFQISSSFAAEQVVVELNGEIVKALEKKQATLEIRTTNGSYRLPAVQVLIDNLARQLGQEVALADIAVQIRIGQSSAETVASAEQAANAGGYRIVAAPVEFSVVASFGGHTAETDRFGQFVEREIPLPEGIDRSKVTTAVVVEPNGAARHAPTRVIERDGRLYAVVSSLTNSDYALVDHSAAFADVNGHWSREAVNEMASRMIVNGTDGSHYKPDAAVTRAEFAAIVVRALGLPDTGTASGFADVEDGAWYAGAADQAQRIGLIEGYSDGTFRPNATITREEAVAITARAMELVGVDTVLSAEDSARILSAFKDAEDIGSWAKPSAAAAVANGLAAGSGSRFMPGSKMTRAETAAIVQRLLKQAGLID</sequence>
<dbReference type="InterPro" id="IPR003961">
    <property type="entry name" value="FN3_dom"/>
</dbReference>
<dbReference type="RefSeq" id="WP_185120473.1">
    <property type="nucleotide sequence ID" value="NZ_JACJVQ010000011.1"/>
</dbReference>
<evidence type="ECO:0000256" key="2">
    <source>
        <dbReference type="ARBA" id="ARBA00022729"/>
    </source>
</evidence>
<accession>A0A841SYJ1</accession>
<dbReference type="SMART" id="SM00060">
    <property type="entry name" value="FN3"/>
    <property type="match status" value="1"/>
</dbReference>
<dbReference type="InterPro" id="IPR025883">
    <property type="entry name" value="Cadherin-like_domain"/>
</dbReference>
<dbReference type="PROSITE" id="PS50012">
    <property type="entry name" value="RCC1_3"/>
    <property type="match status" value="6"/>
</dbReference>
<dbReference type="Pfam" id="PF13205">
    <property type="entry name" value="Big_5"/>
    <property type="match status" value="1"/>
</dbReference>
<dbReference type="PROSITE" id="PS00626">
    <property type="entry name" value="RCC1_2"/>
    <property type="match status" value="2"/>
</dbReference>
<dbReference type="Gene3D" id="2.60.40.4270">
    <property type="entry name" value="Listeria-Bacteroides repeat domain"/>
    <property type="match status" value="5"/>
</dbReference>
<dbReference type="InterPro" id="IPR032812">
    <property type="entry name" value="SbsA_Ig"/>
</dbReference>
<protein>
    <submittedName>
        <fullName evidence="7">InlB B-repeat-containing protein</fullName>
    </submittedName>
</protein>
<evidence type="ECO:0000256" key="4">
    <source>
        <dbReference type="SAM" id="SignalP"/>
    </source>
</evidence>
<dbReference type="GO" id="GO:0030313">
    <property type="term" value="C:cell envelope"/>
    <property type="evidence" value="ECO:0007669"/>
    <property type="project" value="UniProtKB-SubCell"/>
</dbReference>
<evidence type="ECO:0000259" key="6">
    <source>
        <dbReference type="PROSITE" id="PS51272"/>
    </source>
</evidence>
<dbReference type="PANTHER" id="PTHR22872">
    <property type="entry name" value="BTK-BINDING PROTEIN-RELATED"/>
    <property type="match status" value="1"/>
</dbReference>
<dbReference type="SUPFAM" id="SSF50985">
    <property type="entry name" value="RCC1/BLIP-II"/>
    <property type="match status" value="2"/>
</dbReference>
<dbReference type="InterPro" id="IPR009091">
    <property type="entry name" value="RCC1/BLIP-II"/>
</dbReference>
<dbReference type="PRINTS" id="PR00633">
    <property type="entry name" value="RCCNDNSATION"/>
</dbReference>
<dbReference type="InterPro" id="IPR000408">
    <property type="entry name" value="Reg_chr_condens"/>
</dbReference>
<dbReference type="InterPro" id="IPR013783">
    <property type="entry name" value="Ig-like_fold"/>
</dbReference>
<dbReference type="EMBL" id="JACJVQ010000011">
    <property type="protein sequence ID" value="MBB6635238.1"/>
    <property type="molecule type" value="Genomic_DNA"/>
</dbReference>
<feature type="domain" description="SLH" evidence="6">
    <location>
        <begin position="1384"/>
        <end position="1443"/>
    </location>
</feature>
<feature type="chain" id="PRO_5033063670" evidence="4">
    <location>
        <begin position="28"/>
        <end position="1574"/>
    </location>
</feature>
<dbReference type="Pfam" id="PF00395">
    <property type="entry name" value="SLH"/>
    <property type="match status" value="3"/>
</dbReference>
<dbReference type="Gene3D" id="2.130.10.30">
    <property type="entry name" value="Regulator of chromosome condensation 1/beta-lactamase-inhibitor protein II"/>
    <property type="match status" value="2"/>
</dbReference>
<feature type="signal peptide" evidence="4">
    <location>
        <begin position="1"/>
        <end position="27"/>
    </location>
</feature>
<dbReference type="CDD" id="cd00063">
    <property type="entry name" value="FN3"/>
    <property type="match status" value="1"/>
</dbReference>
<dbReference type="InterPro" id="IPR001119">
    <property type="entry name" value="SLH_dom"/>
</dbReference>
<dbReference type="Pfam" id="PF09479">
    <property type="entry name" value="Flg_new"/>
    <property type="match status" value="5"/>
</dbReference>
<comment type="caution">
    <text evidence="7">The sequence shown here is derived from an EMBL/GenBank/DDBJ whole genome shotgun (WGS) entry which is preliminary data.</text>
</comment>
<gene>
    <name evidence="7" type="ORF">H7B67_14040</name>
</gene>
<dbReference type="InterPro" id="IPR036116">
    <property type="entry name" value="FN3_sf"/>
</dbReference>
<feature type="domain" description="SLH" evidence="6">
    <location>
        <begin position="1444"/>
        <end position="1507"/>
    </location>
</feature>
<evidence type="ECO:0000313" key="7">
    <source>
        <dbReference type="EMBL" id="MBB6635238.1"/>
    </source>
</evidence>
<keyword evidence="2 4" id="KW-0732">Signal</keyword>
<keyword evidence="3" id="KW-0677">Repeat</keyword>
<feature type="domain" description="SLH" evidence="6">
    <location>
        <begin position="1515"/>
        <end position="1574"/>
    </location>
</feature>
<organism evidence="7 8">
    <name type="scientific">Cohnella thailandensis</name>
    <dbReference type="NCBI Taxonomy" id="557557"/>
    <lineage>
        <taxon>Bacteria</taxon>
        <taxon>Bacillati</taxon>
        <taxon>Bacillota</taxon>
        <taxon>Bacilli</taxon>
        <taxon>Bacillales</taxon>
        <taxon>Paenibacillaceae</taxon>
        <taxon>Cohnella</taxon>
    </lineage>
</organism>
<dbReference type="InterPro" id="IPR042229">
    <property type="entry name" value="Listeria/Bacterioides_rpt_sf"/>
</dbReference>
<dbReference type="Pfam" id="PF12733">
    <property type="entry name" value="Cadherin-like"/>
    <property type="match status" value="1"/>
</dbReference>
<comment type="subcellular location">
    <subcellularLocation>
        <location evidence="1">Cell envelope</location>
    </subcellularLocation>
</comment>
<dbReference type="Pfam" id="PF25390">
    <property type="entry name" value="WD40_RLD"/>
    <property type="match status" value="1"/>
</dbReference>
<dbReference type="PROSITE" id="PS50853">
    <property type="entry name" value="FN3"/>
    <property type="match status" value="1"/>
</dbReference>
<dbReference type="Pfam" id="PF00415">
    <property type="entry name" value="RCC1"/>
    <property type="match status" value="2"/>
</dbReference>
<reference evidence="7 8" key="1">
    <citation type="submission" date="2020-08" db="EMBL/GenBank/DDBJ databases">
        <title>Cohnella phylogeny.</title>
        <authorList>
            <person name="Dunlap C."/>
        </authorList>
    </citation>
    <scope>NUCLEOTIDE SEQUENCE [LARGE SCALE GENOMIC DNA]</scope>
    <source>
        <strain evidence="7 8">DSM 25241</strain>
    </source>
</reference>
<evidence type="ECO:0000313" key="8">
    <source>
        <dbReference type="Proteomes" id="UP000535838"/>
    </source>
</evidence>
<evidence type="ECO:0000259" key="5">
    <source>
        <dbReference type="PROSITE" id="PS50853"/>
    </source>
</evidence>
<evidence type="ECO:0000256" key="1">
    <source>
        <dbReference type="ARBA" id="ARBA00004196"/>
    </source>
</evidence>